<comment type="caution">
    <text evidence="1">The sequence shown here is derived from an EMBL/GenBank/DDBJ whole genome shotgun (WGS) entry which is preliminary data.</text>
</comment>
<dbReference type="EMBL" id="JAQJZJ010000001">
    <property type="protein sequence ID" value="MDA7085501.1"/>
    <property type="molecule type" value="Genomic_DNA"/>
</dbReference>
<keyword evidence="2" id="KW-1185">Reference proteome</keyword>
<sequence>MNKHFAVDKDGLRVLAAMSRAVWRVIEAGPDASRAKVLHDIFDMFGEILADVERTPITIVTPAEPRG</sequence>
<evidence type="ECO:0000313" key="1">
    <source>
        <dbReference type="EMBL" id="MDA7085501.1"/>
    </source>
</evidence>
<dbReference type="RefSeq" id="WP_271346407.1">
    <property type="nucleotide sequence ID" value="NZ_JAQJZJ010000001.1"/>
</dbReference>
<evidence type="ECO:0000313" key="2">
    <source>
        <dbReference type="Proteomes" id="UP001212042"/>
    </source>
</evidence>
<accession>A0ABT4XBC2</accession>
<proteinExistence type="predicted"/>
<organism evidence="1 2">
    <name type="scientific">Pseudomonas aestuarii</name>
    <dbReference type="NCBI Taxonomy" id="3018340"/>
    <lineage>
        <taxon>Bacteria</taxon>
        <taxon>Pseudomonadati</taxon>
        <taxon>Pseudomonadota</taxon>
        <taxon>Gammaproteobacteria</taxon>
        <taxon>Pseudomonadales</taxon>
        <taxon>Pseudomonadaceae</taxon>
        <taxon>Pseudomonas</taxon>
    </lineage>
</organism>
<gene>
    <name evidence="1" type="ORF">PH586_03725</name>
</gene>
<name>A0ABT4XBC2_9PSED</name>
<dbReference type="Proteomes" id="UP001212042">
    <property type="component" value="Unassembled WGS sequence"/>
</dbReference>
<protein>
    <submittedName>
        <fullName evidence="1">Uncharacterized protein</fullName>
    </submittedName>
</protein>
<reference evidence="1 2" key="1">
    <citation type="submission" date="2023-01" db="EMBL/GenBank/DDBJ databases">
        <title>Pseudomonas SA3-5T sp. nov., isolated from tidal flat sediment.</title>
        <authorList>
            <person name="Kim H.S."/>
            <person name="Kim J.-S."/>
            <person name="Suh M.K."/>
            <person name="Eom M.K."/>
            <person name="Lee J.-S."/>
        </authorList>
    </citation>
    <scope>NUCLEOTIDE SEQUENCE [LARGE SCALE GENOMIC DNA]</scope>
    <source>
        <strain evidence="1 2">SA3-5</strain>
    </source>
</reference>